<gene>
    <name evidence="2" type="ORF">EYD46_06585</name>
</gene>
<dbReference type="Proteomes" id="UP000292372">
    <property type="component" value="Unassembled WGS sequence"/>
</dbReference>
<dbReference type="OrthoDB" id="1223654at2"/>
<dbReference type="RefSeq" id="WP_130936291.1">
    <property type="nucleotide sequence ID" value="NZ_BMEE01000002.1"/>
</dbReference>
<name>A0A4Q9FNQ8_9FLAO</name>
<dbReference type="AlphaFoldDB" id="A0A4Q9FNQ8"/>
<organism evidence="2 3">
    <name type="scientific">Hyunsoonleella pacifica</name>
    <dbReference type="NCBI Taxonomy" id="1080224"/>
    <lineage>
        <taxon>Bacteria</taxon>
        <taxon>Pseudomonadati</taxon>
        <taxon>Bacteroidota</taxon>
        <taxon>Flavobacteriia</taxon>
        <taxon>Flavobacteriales</taxon>
        <taxon>Flavobacteriaceae</taxon>
    </lineage>
</organism>
<keyword evidence="2" id="KW-0645">Protease</keyword>
<feature type="signal peptide" evidence="1">
    <location>
        <begin position="1"/>
        <end position="19"/>
    </location>
</feature>
<dbReference type="EMBL" id="SIRS01000003">
    <property type="protein sequence ID" value="TBN16309.1"/>
    <property type="molecule type" value="Genomic_DNA"/>
</dbReference>
<evidence type="ECO:0000313" key="3">
    <source>
        <dbReference type="Proteomes" id="UP000292372"/>
    </source>
</evidence>
<evidence type="ECO:0000313" key="2">
    <source>
        <dbReference type="EMBL" id="TBN16309.1"/>
    </source>
</evidence>
<keyword evidence="2" id="KW-0121">Carboxypeptidase</keyword>
<dbReference type="SUPFAM" id="SSF49464">
    <property type="entry name" value="Carboxypeptidase regulatory domain-like"/>
    <property type="match status" value="1"/>
</dbReference>
<keyword evidence="1" id="KW-0732">Signal</keyword>
<accession>A0A4Q9FNQ8</accession>
<evidence type="ECO:0000256" key="1">
    <source>
        <dbReference type="SAM" id="SignalP"/>
    </source>
</evidence>
<dbReference type="Pfam" id="PF13715">
    <property type="entry name" value="CarbopepD_reg_2"/>
    <property type="match status" value="1"/>
</dbReference>
<protein>
    <submittedName>
        <fullName evidence="2">Carboxypeptidase-like regulatory domain-containing protein</fullName>
    </submittedName>
</protein>
<dbReference type="GO" id="GO:0004180">
    <property type="term" value="F:carboxypeptidase activity"/>
    <property type="evidence" value="ECO:0007669"/>
    <property type="project" value="UniProtKB-KW"/>
</dbReference>
<dbReference type="Gene3D" id="2.60.40.1120">
    <property type="entry name" value="Carboxypeptidase-like, regulatory domain"/>
    <property type="match status" value="1"/>
</dbReference>
<keyword evidence="3" id="KW-1185">Reference proteome</keyword>
<comment type="caution">
    <text evidence="2">The sequence shown here is derived from an EMBL/GenBank/DDBJ whole genome shotgun (WGS) entry which is preliminary data.</text>
</comment>
<proteinExistence type="predicted"/>
<feature type="chain" id="PRO_5020228957" evidence="1">
    <location>
        <begin position="20"/>
        <end position="333"/>
    </location>
</feature>
<keyword evidence="2" id="KW-0378">Hydrolase</keyword>
<dbReference type="InterPro" id="IPR008969">
    <property type="entry name" value="CarboxyPept-like_regulatory"/>
</dbReference>
<sequence>MKVKLYPLLFLLLGFSINSQTISGTVLDSKTKTPIETATVYFDNTSLGAITRSDGKFSIKYSDAIKSPLIISFLGYKKQVVTNYRNNNTLMILLEEDYESLGEVVVNANDGLTRKQKLRFFRREFLGLSRFGKSCTILNEDDIILSYNKKERVLTAHSKAPLRVKNNALQYNLTYDLNSFTLKFNPPTPNQGLFSVQRVGFLGNSYYQDFENFDKKKALKNRRKAYDGSKLQFMRALYIQKLKKYQIYSKNTPVDPWEYIHVEPKDNTEIKRVSLSQPLNILFKNWKKSSIEFETPSILIDYYGNYTEADKVLFAGKIAAQRVGDLLPFGYGL</sequence>
<reference evidence="2 3" key="1">
    <citation type="journal article" date="2015" name="Int. J. Syst. Evol. Microbiol.">
        <title>Hyunsoonleella pacifica sp. nov., isolated from seawater of South Pacific Gyre.</title>
        <authorList>
            <person name="Gao X."/>
            <person name="Zhang Z."/>
            <person name="Dai X."/>
            <person name="Zhang X.H."/>
        </authorList>
    </citation>
    <scope>NUCLEOTIDE SEQUENCE [LARGE SCALE GENOMIC DNA]</scope>
    <source>
        <strain evidence="2 3">SW033</strain>
    </source>
</reference>